<gene>
    <name evidence="2" type="ORF">DB895_12905</name>
</gene>
<dbReference type="InterPro" id="IPR025748">
    <property type="entry name" value="PrcB_C_dom"/>
</dbReference>
<accession>A0A2U1JGG0</accession>
<organism evidence="2 3">
    <name type="scientific">Flavobacterium psychrotolerans</name>
    <dbReference type="NCBI Taxonomy" id="2169410"/>
    <lineage>
        <taxon>Bacteria</taxon>
        <taxon>Pseudomonadati</taxon>
        <taxon>Bacteroidota</taxon>
        <taxon>Flavobacteriia</taxon>
        <taxon>Flavobacteriales</taxon>
        <taxon>Flavobacteriaceae</taxon>
        <taxon>Flavobacterium</taxon>
    </lineage>
</organism>
<name>A0A2U1JGG0_9FLAO</name>
<dbReference type="Pfam" id="PF14343">
    <property type="entry name" value="PrcB_C"/>
    <property type="match status" value="1"/>
</dbReference>
<evidence type="ECO:0000313" key="3">
    <source>
        <dbReference type="Proteomes" id="UP000245449"/>
    </source>
</evidence>
<dbReference type="RefSeq" id="WP_116725784.1">
    <property type="nucleotide sequence ID" value="NZ_QCZI01000020.1"/>
</dbReference>
<dbReference type="AlphaFoldDB" id="A0A2U1JGG0"/>
<dbReference type="PROSITE" id="PS51257">
    <property type="entry name" value="PROKAR_LIPOPROTEIN"/>
    <property type="match status" value="1"/>
</dbReference>
<comment type="caution">
    <text evidence="2">The sequence shown here is derived from an EMBL/GenBank/DDBJ whole genome shotgun (WGS) entry which is preliminary data.</text>
</comment>
<proteinExistence type="predicted"/>
<dbReference type="EMBL" id="QCZI01000020">
    <property type="protein sequence ID" value="PWA04084.1"/>
    <property type="molecule type" value="Genomic_DNA"/>
</dbReference>
<feature type="domain" description="PrcB C-terminal" evidence="1">
    <location>
        <begin position="76"/>
        <end position="132"/>
    </location>
</feature>
<evidence type="ECO:0000259" key="1">
    <source>
        <dbReference type="Pfam" id="PF14343"/>
    </source>
</evidence>
<protein>
    <recommendedName>
        <fullName evidence="1">PrcB C-terminal domain-containing protein</fullName>
    </recommendedName>
</protein>
<dbReference type="OrthoDB" id="1377159at2"/>
<reference evidence="2 3" key="1">
    <citation type="submission" date="2018-04" db="EMBL/GenBank/DDBJ databases">
        <title>Flavobacterium sp. nov., isolated from glacier ice.</title>
        <authorList>
            <person name="Liu Q."/>
            <person name="Xin Y.-H."/>
        </authorList>
    </citation>
    <scope>NUCLEOTIDE SEQUENCE [LARGE SCALE GENOMIC DNA]</scope>
    <source>
        <strain evidence="2 3">RB1R5</strain>
    </source>
</reference>
<keyword evidence="3" id="KW-1185">Reference proteome</keyword>
<evidence type="ECO:0000313" key="2">
    <source>
        <dbReference type="EMBL" id="PWA04084.1"/>
    </source>
</evidence>
<dbReference type="Proteomes" id="UP000245449">
    <property type="component" value="Unassembled WGS sequence"/>
</dbReference>
<sequence length="140" mass="15822">MNKIVIACVTLILFSCGSTTKSVKKPLFEVLTQQNDGGARIRFFEVLSETREIKMLLNDDNLKKKIKPTDVNTCNFIILNMGEKNANGYSITIGSVEETSDKIIFTTKEKEPRTVHSAEPIFVYPYAIVKINSKKEIVFK</sequence>